<evidence type="ECO:0000313" key="14">
    <source>
        <dbReference type="Proteomes" id="UP000187408"/>
    </source>
</evidence>
<keyword evidence="14" id="KW-1185">Reference proteome</keyword>
<dbReference type="OrthoDB" id="9806956at2"/>
<dbReference type="FunFam" id="3.40.120.10:FF:000003">
    <property type="entry name" value="Phosphoglucosamine mutase"/>
    <property type="match status" value="1"/>
</dbReference>
<dbReference type="AlphaFoldDB" id="A0A1R1MNK0"/>
<dbReference type="InterPro" id="IPR005846">
    <property type="entry name" value="A-D-PHexomutase_a/b/a-III"/>
</dbReference>
<evidence type="ECO:0000256" key="7">
    <source>
        <dbReference type="RuleBase" id="RU004326"/>
    </source>
</evidence>
<dbReference type="Gene3D" id="3.30.310.50">
    <property type="entry name" value="Alpha-D-phosphohexomutase, C-terminal domain"/>
    <property type="match status" value="1"/>
</dbReference>
<dbReference type="GO" id="GO:0009252">
    <property type="term" value="P:peptidoglycan biosynthetic process"/>
    <property type="evidence" value="ECO:0007669"/>
    <property type="project" value="TreeGrafter"/>
</dbReference>
<dbReference type="InterPro" id="IPR016055">
    <property type="entry name" value="A-D-PHexomutase_a/b/a-I/II/III"/>
</dbReference>
<dbReference type="NCBIfam" id="TIGR01455">
    <property type="entry name" value="glmM"/>
    <property type="match status" value="1"/>
</dbReference>
<name>A0A1R1MNK0_9BACT</name>
<comment type="similarity">
    <text evidence="1 6 7">Belongs to the phosphohexose mutase family.</text>
</comment>
<dbReference type="GO" id="GO:0008966">
    <property type="term" value="F:phosphoglucosamine mutase activity"/>
    <property type="evidence" value="ECO:0007669"/>
    <property type="project" value="UniProtKB-UniRule"/>
</dbReference>
<feature type="binding site" evidence="6">
    <location>
        <position position="245"/>
    </location>
    <ligand>
        <name>Mg(2+)</name>
        <dbReference type="ChEBI" id="CHEBI:18420"/>
    </ligand>
</feature>
<organism evidence="13 14">
    <name type="scientific">Desulfurobacterium indicum</name>
    <dbReference type="NCBI Taxonomy" id="1914305"/>
    <lineage>
        <taxon>Bacteria</taxon>
        <taxon>Pseudomonadati</taxon>
        <taxon>Aquificota</taxon>
        <taxon>Aquificia</taxon>
        <taxon>Desulfurobacteriales</taxon>
        <taxon>Desulfurobacteriaceae</taxon>
        <taxon>Desulfurobacterium</taxon>
    </lineage>
</organism>
<evidence type="ECO:0000256" key="8">
    <source>
        <dbReference type="RuleBase" id="RU004327"/>
    </source>
</evidence>
<keyword evidence="4 6" id="KW-0460">Magnesium</keyword>
<evidence type="ECO:0000259" key="10">
    <source>
        <dbReference type="Pfam" id="PF02878"/>
    </source>
</evidence>
<dbReference type="PANTHER" id="PTHR42946:SF1">
    <property type="entry name" value="PHOSPHOGLUCOMUTASE (ALPHA-D-GLUCOSE-1,6-BISPHOSPHATE-DEPENDENT)"/>
    <property type="match status" value="1"/>
</dbReference>
<dbReference type="GO" id="GO:0004615">
    <property type="term" value="F:phosphomannomutase activity"/>
    <property type="evidence" value="ECO:0007669"/>
    <property type="project" value="TreeGrafter"/>
</dbReference>
<evidence type="ECO:0000259" key="9">
    <source>
        <dbReference type="Pfam" id="PF00408"/>
    </source>
</evidence>
<feature type="binding site" evidence="6">
    <location>
        <position position="243"/>
    </location>
    <ligand>
        <name>Mg(2+)</name>
        <dbReference type="ChEBI" id="CHEBI:18420"/>
    </ligand>
</feature>
<dbReference type="FunFam" id="3.40.120.10:FF:000001">
    <property type="entry name" value="Phosphoglucosamine mutase"/>
    <property type="match status" value="1"/>
</dbReference>
<evidence type="ECO:0000256" key="1">
    <source>
        <dbReference type="ARBA" id="ARBA00010231"/>
    </source>
</evidence>
<dbReference type="SUPFAM" id="SSF55957">
    <property type="entry name" value="Phosphoglucomutase, C-terminal domain"/>
    <property type="match status" value="1"/>
</dbReference>
<evidence type="ECO:0000256" key="6">
    <source>
        <dbReference type="HAMAP-Rule" id="MF_01554"/>
    </source>
</evidence>
<feature type="active site" description="Phosphoserine intermediate" evidence="6">
    <location>
        <position position="105"/>
    </location>
</feature>
<dbReference type="GO" id="GO:0005975">
    <property type="term" value="P:carbohydrate metabolic process"/>
    <property type="evidence" value="ECO:0007669"/>
    <property type="project" value="InterPro"/>
</dbReference>
<feature type="binding site" evidence="6">
    <location>
        <position position="247"/>
    </location>
    <ligand>
        <name>Mg(2+)</name>
        <dbReference type="ChEBI" id="CHEBI:18420"/>
    </ligand>
</feature>
<dbReference type="InterPro" id="IPR005841">
    <property type="entry name" value="Alpha-D-phosphohexomutase_SF"/>
</dbReference>
<protein>
    <recommendedName>
        <fullName evidence="6 8">Phosphoglucosamine mutase</fullName>
        <ecNumber evidence="6 8">5.4.2.10</ecNumber>
    </recommendedName>
</protein>
<dbReference type="Gene3D" id="3.40.120.10">
    <property type="entry name" value="Alpha-D-Glucose-1,6-Bisphosphate, subunit A, domain 3"/>
    <property type="match status" value="3"/>
</dbReference>
<dbReference type="InterPro" id="IPR036900">
    <property type="entry name" value="A-D-PHexomutase_C_sf"/>
</dbReference>
<dbReference type="Proteomes" id="UP000187408">
    <property type="component" value="Unassembled WGS sequence"/>
</dbReference>
<dbReference type="InterPro" id="IPR005843">
    <property type="entry name" value="A-D-PHexomutase_C"/>
</dbReference>
<feature type="modified residue" description="Phosphoserine" evidence="6">
    <location>
        <position position="105"/>
    </location>
</feature>
<dbReference type="GO" id="GO:0005829">
    <property type="term" value="C:cytosol"/>
    <property type="evidence" value="ECO:0007669"/>
    <property type="project" value="TreeGrafter"/>
</dbReference>
<evidence type="ECO:0000313" key="13">
    <source>
        <dbReference type="EMBL" id="OMH41402.1"/>
    </source>
</evidence>
<dbReference type="InterPro" id="IPR006352">
    <property type="entry name" value="GlmM_bact"/>
</dbReference>
<dbReference type="FunFam" id="3.30.310.50:FF:000001">
    <property type="entry name" value="Phosphoglucosamine mutase"/>
    <property type="match status" value="1"/>
</dbReference>
<feature type="domain" description="Alpha-D-phosphohexomutase alpha/beta/alpha" evidence="12">
    <location>
        <begin position="260"/>
        <end position="367"/>
    </location>
</feature>
<evidence type="ECO:0000256" key="5">
    <source>
        <dbReference type="ARBA" id="ARBA00023235"/>
    </source>
</evidence>
<feature type="domain" description="Alpha-D-phosphohexomutase alpha/beta/alpha" evidence="10">
    <location>
        <begin position="5"/>
        <end position="138"/>
    </location>
</feature>
<gene>
    <name evidence="6" type="primary">glmM</name>
    <name evidence="13" type="ORF">BLW93_00530</name>
</gene>
<dbReference type="InterPro" id="IPR005844">
    <property type="entry name" value="A-D-PHexomutase_a/b/a-I"/>
</dbReference>
<reference evidence="13 14" key="1">
    <citation type="submission" date="2016-10" db="EMBL/GenBank/DDBJ databases">
        <title>Genome sequence of a sulfur-reducing bacterium Desulfurobacterium indicum K6013.</title>
        <authorList>
            <person name="Cao J."/>
            <person name="Shao Z."/>
            <person name="Alain K."/>
            <person name="Jebbar M."/>
        </authorList>
    </citation>
    <scope>NUCLEOTIDE SEQUENCE [LARGE SCALE GENOMIC DNA]</scope>
    <source>
        <strain evidence="13 14">K6013</strain>
    </source>
</reference>
<keyword evidence="3 6" id="KW-0479">Metal-binding</keyword>
<evidence type="ECO:0000256" key="3">
    <source>
        <dbReference type="ARBA" id="ARBA00022723"/>
    </source>
</evidence>
<sequence>MPKKKLFGTDGIRGVANEFPLTCEMTQKIGVATGCYLKAKYPDKKHTVVIGKDTRASSDMIISALISGLTATGIDVTYLGTTTTPSISYMVKNFSLSMGIMISASHNPAEYNGIKFFNRKGKKFSEMEEASLELVIFNKYELPKASPLEIGRIFDGRGLLESYAKFLEETGTYLAGLRIALDCANGAAYMIAPEVFKALGAKVFTYNAEPDGLNINKNCGATHPEFLAEKLKEIKADVGFAFDGDADRCVAVDEKGNIIDGDEIIALLSDYFGESEPVVATVMSNLGLEKYIKSKGIEFYRTPVGDRYVSEKMEKVGAIIGGEQSGHIIIKRFMETGDGILTAILLASILKKSGKTFSELTNVFQKYPQKLVNLRVKDKKPIDKLEEVKKAIADAELTLEDKGRVLVRYSGTEPLVRIMVEAESEDLIKKTISIIKKAFKKEGIVEE</sequence>
<comment type="caution">
    <text evidence="13">The sequence shown here is derived from an EMBL/GenBank/DDBJ whole genome shotgun (WGS) entry which is preliminary data.</text>
</comment>
<comment type="function">
    <text evidence="6 8">Catalyzes the conversion of glucosamine-6-phosphate to glucosamine-1-phosphate.</text>
</comment>
<feature type="binding site" description="via phosphate group" evidence="6">
    <location>
        <position position="105"/>
    </location>
    <ligand>
        <name>Mg(2+)</name>
        <dbReference type="ChEBI" id="CHEBI:18420"/>
    </ligand>
</feature>
<dbReference type="STRING" id="1914305.BLW93_00530"/>
<comment type="PTM">
    <text evidence="6">Activated by phosphorylation.</text>
</comment>
<dbReference type="PROSITE" id="PS00710">
    <property type="entry name" value="PGM_PMM"/>
    <property type="match status" value="1"/>
</dbReference>
<dbReference type="RefSeq" id="WP_076712153.1">
    <property type="nucleotide sequence ID" value="NZ_MOEN01000001.1"/>
</dbReference>
<evidence type="ECO:0000256" key="4">
    <source>
        <dbReference type="ARBA" id="ARBA00022842"/>
    </source>
</evidence>
<feature type="domain" description="Alpha-D-phosphohexomutase alpha/beta/alpha" evidence="11">
    <location>
        <begin position="174"/>
        <end position="256"/>
    </location>
</feature>
<dbReference type="EC" id="5.4.2.10" evidence="6 8"/>
<comment type="catalytic activity">
    <reaction evidence="6 8">
        <text>alpha-D-glucosamine 1-phosphate = D-glucosamine 6-phosphate</text>
        <dbReference type="Rhea" id="RHEA:23424"/>
        <dbReference type="ChEBI" id="CHEBI:58516"/>
        <dbReference type="ChEBI" id="CHEBI:58725"/>
        <dbReference type="EC" id="5.4.2.10"/>
    </reaction>
</comment>
<dbReference type="PRINTS" id="PR00509">
    <property type="entry name" value="PGMPMM"/>
</dbReference>
<accession>A0A1R1MNK0</accession>
<dbReference type="Pfam" id="PF02878">
    <property type="entry name" value="PGM_PMM_I"/>
    <property type="match status" value="1"/>
</dbReference>
<dbReference type="EMBL" id="MOEN01000001">
    <property type="protein sequence ID" value="OMH41402.1"/>
    <property type="molecule type" value="Genomic_DNA"/>
</dbReference>
<dbReference type="Pfam" id="PF02879">
    <property type="entry name" value="PGM_PMM_II"/>
    <property type="match status" value="1"/>
</dbReference>
<dbReference type="Pfam" id="PF02880">
    <property type="entry name" value="PGM_PMM_III"/>
    <property type="match status" value="1"/>
</dbReference>
<dbReference type="Pfam" id="PF00408">
    <property type="entry name" value="PGM_PMM_IV"/>
    <property type="match status" value="1"/>
</dbReference>
<keyword evidence="5 6" id="KW-0413">Isomerase</keyword>
<proteinExistence type="inferred from homology"/>
<dbReference type="SUPFAM" id="SSF53738">
    <property type="entry name" value="Phosphoglucomutase, first 3 domains"/>
    <property type="match status" value="3"/>
</dbReference>
<dbReference type="HAMAP" id="MF_01554_B">
    <property type="entry name" value="GlmM_B"/>
    <property type="match status" value="1"/>
</dbReference>
<dbReference type="PANTHER" id="PTHR42946">
    <property type="entry name" value="PHOSPHOHEXOSE MUTASE"/>
    <property type="match status" value="1"/>
</dbReference>
<keyword evidence="2 6" id="KW-0597">Phosphoprotein</keyword>
<dbReference type="GO" id="GO:0006048">
    <property type="term" value="P:UDP-N-acetylglucosamine biosynthetic process"/>
    <property type="evidence" value="ECO:0007669"/>
    <property type="project" value="TreeGrafter"/>
</dbReference>
<dbReference type="InterPro" id="IPR005845">
    <property type="entry name" value="A-D-PHexomutase_a/b/a-II"/>
</dbReference>
<evidence type="ECO:0000256" key="2">
    <source>
        <dbReference type="ARBA" id="ARBA00022553"/>
    </source>
</evidence>
<dbReference type="CDD" id="cd05802">
    <property type="entry name" value="GlmM"/>
    <property type="match status" value="1"/>
</dbReference>
<evidence type="ECO:0000259" key="11">
    <source>
        <dbReference type="Pfam" id="PF02879"/>
    </source>
</evidence>
<dbReference type="InterPro" id="IPR050060">
    <property type="entry name" value="Phosphoglucosamine_mutase"/>
</dbReference>
<dbReference type="GO" id="GO:0000287">
    <property type="term" value="F:magnesium ion binding"/>
    <property type="evidence" value="ECO:0007669"/>
    <property type="project" value="UniProtKB-UniRule"/>
</dbReference>
<comment type="cofactor">
    <cofactor evidence="6">
        <name>Mg(2+)</name>
        <dbReference type="ChEBI" id="CHEBI:18420"/>
    </cofactor>
    <text evidence="6">Binds 1 Mg(2+) ion per subunit.</text>
</comment>
<dbReference type="InterPro" id="IPR016066">
    <property type="entry name" value="A-D-PHexomutase_CS"/>
</dbReference>
<feature type="domain" description="Alpha-D-phosphohexomutase C-terminal" evidence="9">
    <location>
        <begin position="371"/>
        <end position="431"/>
    </location>
</feature>
<evidence type="ECO:0000259" key="12">
    <source>
        <dbReference type="Pfam" id="PF02880"/>
    </source>
</evidence>